<feature type="transmembrane region" description="Helical" evidence="1">
    <location>
        <begin position="9"/>
        <end position="27"/>
    </location>
</feature>
<evidence type="ECO:0000256" key="1">
    <source>
        <dbReference type="SAM" id="Phobius"/>
    </source>
</evidence>
<organism evidence="2 3">
    <name type="scientific">Companilactobacillus suantsaicola</name>
    <dbReference type="NCBI Taxonomy" id="2487723"/>
    <lineage>
        <taxon>Bacteria</taxon>
        <taxon>Bacillati</taxon>
        <taxon>Bacillota</taxon>
        <taxon>Bacilli</taxon>
        <taxon>Lactobacillales</taxon>
        <taxon>Lactobacillaceae</taxon>
        <taxon>Companilactobacillus</taxon>
    </lineage>
</organism>
<dbReference type="Proteomes" id="UP000298021">
    <property type="component" value="Unassembled WGS sequence"/>
</dbReference>
<protein>
    <submittedName>
        <fullName evidence="2">Uncharacterized protein</fullName>
    </submittedName>
</protein>
<keyword evidence="3" id="KW-1185">Reference proteome</keyword>
<sequence>MDKRSEHRLYFIAIIMVFICCTLFSIFSTNKVFADIDDDVIADAPEGLLVNKYFTHGTMSDDDFQNKTGLDFYPYSENYATTDDSGKVLILARGNNSDYKKTKVIKNDLLGLSKTT</sequence>
<evidence type="ECO:0000313" key="2">
    <source>
        <dbReference type="EMBL" id="TGD22967.1"/>
    </source>
</evidence>
<reference evidence="2 3" key="1">
    <citation type="submission" date="2018-10" db="EMBL/GenBank/DDBJ databases">
        <title>Lactobacillus sp. R7 and Lactobacillus sp. R19 isolated from fermented mustard green product of Taiwan.</title>
        <authorList>
            <person name="Lin S.-T."/>
        </authorList>
    </citation>
    <scope>NUCLEOTIDE SEQUENCE [LARGE SCALE GENOMIC DNA]</scope>
    <source>
        <strain evidence="2 3">BCRC 81127</strain>
    </source>
</reference>
<keyword evidence="1" id="KW-0472">Membrane</keyword>
<accession>A0A4Z0JLI4</accession>
<gene>
    <name evidence="2" type="ORF">EGT49_07190</name>
</gene>
<comment type="caution">
    <text evidence="2">The sequence shown here is derived from an EMBL/GenBank/DDBJ whole genome shotgun (WGS) entry which is preliminary data.</text>
</comment>
<proteinExistence type="predicted"/>
<keyword evidence="1" id="KW-0812">Transmembrane</keyword>
<keyword evidence="1" id="KW-1133">Transmembrane helix</keyword>
<dbReference type="EMBL" id="RKLY01000016">
    <property type="protein sequence ID" value="TGD22967.1"/>
    <property type="molecule type" value="Genomic_DNA"/>
</dbReference>
<dbReference type="AlphaFoldDB" id="A0A4Z0JLI4"/>
<name>A0A4Z0JLI4_9LACO</name>
<evidence type="ECO:0000313" key="3">
    <source>
        <dbReference type="Proteomes" id="UP000298021"/>
    </source>
</evidence>
<dbReference type="RefSeq" id="WP_135372914.1">
    <property type="nucleotide sequence ID" value="NZ_RKLY01000016.1"/>
</dbReference>